<dbReference type="InterPro" id="IPR011009">
    <property type="entry name" value="Kinase-like_dom_sf"/>
</dbReference>
<evidence type="ECO:0000313" key="7">
    <source>
        <dbReference type="EMBL" id="BCR84281.1"/>
    </source>
</evidence>
<evidence type="ECO:0000256" key="3">
    <source>
        <dbReference type="ARBA" id="ARBA00022741"/>
    </source>
</evidence>
<dbReference type="PROSITE" id="PS50011">
    <property type="entry name" value="PROTEIN_KINASE_DOM"/>
    <property type="match status" value="1"/>
</dbReference>
<dbReference type="Pfam" id="PF07714">
    <property type="entry name" value="PK_Tyr_Ser-Thr"/>
    <property type="match status" value="1"/>
</dbReference>
<evidence type="ECO:0000256" key="1">
    <source>
        <dbReference type="ARBA" id="ARBA00022527"/>
    </source>
</evidence>
<dbReference type="PANTHER" id="PTHR24345:SF0">
    <property type="entry name" value="CELL CYCLE SERINE_THREONINE-PROTEIN KINASE CDC5_MSD2"/>
    <property type="match status" value="1"/>
</dbReference>
<protein>
    <recommendedName>
        <fullName evidence="6">Protein kinase domain-containing protein</fullName>
    </recommendedName>
</protein>
<dbReference type="GO" id="GO:0005634">
    <property type="term" value="C:nucleus"/>
    <property type="evidence" value="ECO:0007669"/>
    <property type="project" value="TreeGrafter"/>
</dbReference>
<keyword evidence="8" id="KW-1185">Reference proteome</keyword>
<keyword evidence="2" id="KW-0808">Transferase</keyword>
<evidence type="ECO:0000256" key="2">
    <source>
        <dbReference type="ARBA" id="ARBA00022679"/>
    </source>
</evidence>
<reference evidence="7" key="2">
    <citation type="submission" date="2021-02" db="EMBL/GenBank/DDBJ databases">
        <title>Aspergillus chevalieri M1 genome sequence.</title>
        <authorList>
            <person name="Kadooka C."/>
            <person name="Mori K."/>
            <person name="Futagami T."/>
        </authorList>
    </citation>
    <scope>NUCLEOTIDE SEQUENCE</scope>
    <source>
        <strain evidence="7">M1</strain>
    </source>
</reference>
<reference evidence="7" key="1">
    <citation type="submission" date="2021-01" db="EMBL/GenBank/DDBJ databases">
        <authorList>
            <consortium name="Aspergillus chevalieri M1 genome sequencing consortium"/>
            <person name="Kazuki M."/>
            <person name="Futagami T."/>
        </authorList>
    </citation>
    <scope>NUCLEOTIDE SEQUENCE</scope>
    <source>
        <strain evidence="7">M1</strain>
    </source>
</reference>
<gene>
    <name evidence="7" type="ORF">ACHE_11683A</name>
</gene>
<feature type="domain" description="Protein kinase" evidence="6">
    <location>
        <begin position="1"/>
        <end position="276"/>
    </location>
</feature>
<organism evidence="7 8">
    <name type="scientific">Aspergillus chevalieri</name>
    <name type="common">Eurotium chevalieri</name>
    <dbReference type="NCBI Taxonomy" id="182096"/>
    <lineage>
        <taxon>Eukaryota</taxon>
        <taxon>Fungi</taxon>
        <taxon>Dikarya</taxon>
        <taxon>Ascomycota</taxon>
        <taxon>Pezizomycotina</taxon>
        <taxon>Eurotiomycetes</taxon>
        <taxon>Eurotiomycetidae</taxon>
        <taxon>Eurotiales</taxon>
        <taxon>Aspergillaceae</taxon>
        <taxon>Aspergillus</taxon>
        <taxon>Aspergillus subgen. Aspergillus</taxon>
    </lineage>
</organism>
<dbReference type="GO" id="GO:0004674">
    <property type="term" value="F:protein serine/threonine kinase activity"/>
    <property type="evidence" value="ECO:0007669"/>
    <property type="project" value="UniProtKB-KW"/>
</dbReference>
<dbReference type="Proteomes" id="UP000637239">
    <property type="component" value="Chromosome 1"/>
</dbReference>
<keyword evidence="3" id="KW-0547">Nucleotide-binding</keyword>
<dbReference type="PANTHER" id="PTHR24345">
    <property type="entry name" value="SERINE/THREONINE-PROTEIN KINASE PLK"/>
    <property type="match status" value="1"/>
</dbReference>
<keyword evidence="5" id="KW-0067">ATP-binding</keyword>
<proteinExistence type="predicted"/>
<dbReference type="RefSeq" id="XP_043132803.1">
    <property type="nucleotide sequence ID" value="XM_043276279.1"/>
</dbReference>
<dbReference type="AlphaFoldDB" id="A0A7R7VGI8"/>
<dbReference type="GeneID" id="66978640"/>
<dbReference type="SUPFAM" id="SSF56112">
    <property type="entry name" value="Protein kinase-like (PK-like)"/>
    <property type="match status" value="1"/>
</dbReference>
<accession>A0A7R7VGI8</accession>
<evidence type="ECO:0000256" key="5">
    <source>
        <dbReference type="ARBA" id="ARBA00022840"/>
    </source>
</evidence>
<dbReference type="Gene3D" id="1.10.510.10">
    <property type="entry name" value="Transferase(Phosphotransferase) domain 1"/>
    <property type="match status" value="1"/>
</dbReference>
<keyword evidence="1" id="KW-0723">Serine/threonine-protein kinase</keyword>
<evidence type="ECO:0000256" key="4">
    <source>
        <dbReference type="ARBA" id="ARBA00022777"/>
    </source>
</evidence>
<name>A0A7R7VGI8_ASPCH</name>
<dbReference type="GO" id="GO:0005524">
    <property type="term" value="F:ATP binding"/>
    <property type="evidence" value="ECO:0007669"/>
    <property type="project" value="UniProtKB-KW"/>
</dbReference>
<dbReference type="EMBL" id="AP024416">
    <property type="protein sequence ID" value="BCR84281.1"/>
    <property type="molecule type" value="Genomic_DNA"/>
</dbReference>
<dbReference type="KEGG" id="ache:ACHE_11683A"/>
<keyword evidence="4" id="KW-0418">Kinase</keyword>
<evidence type="ECO:0000259" key="6">
    <source>
        <dbReference type="PROSITE" id="PS50011"/>
    </source>
</evidence>
<sequence length="276" mass="32005">MSSYEMHLHDTHPDYDNLQHPTQHNIINIGRFTTTHKLNEKIVRKLPTDKSNPINVQALDIESRIYHHLGEHKHIARCLRCCEEYIDLRYEPYGDLQAFLRREGATGKVDDAFRYGVARQTIEAVAFIHQKNIIHSDLSARQFLVDEKKNIRLSDFGGSSLHGSDAMVIEGPTHYMPRGEREPNSVQSDIFALGSTLYEILVGKMPYEEKPDEDIRRLYSEKVFPLDQIGHEGWREAVRKCWMGEYKSADYVLRDMSKHHHTLTKELSKVKHALEG</sequence>
<dbReference type="InterPro" id="IPR000719">
    <property type="entry name" value="Prot_kinase_dom"/>
</dbReference>
<evidence type="ECO:0000313" key="8">
    <source>
        <dbReference type="Proteomes" id="UP000637239"/>
    </source>
</evidence>
<dbReference type="InterPro" id="IPR001245">
    <property type="entry name" value="Ser-Thr/Tyr_kinase_cat_dom"/>
</dbReference>